<sequence length="213" mass="24516">MNHNGLDNHVGHHALQDYQMQLMLLEQQNKKRLLMAQEAFKEQDTAPQTIPFVLNQLNIAHISVKELLANLPTYFQNIEDFKSSIPRDIKTLQGYEEKLDKKEAEIKALENRYNELIQMTPEAQQGELQQVRDRAMLTMQQDREGLTRDRDNTVEKIKEKNGRIEGLEVALGRSRELMPELIEDLKKLAPKLRDVQMDNSNDSIGTIGDTHGG</sequence>
<dbReference type="EMBL" id="KV441387">
    <property type="protein sequence ID" value="OAF62596.1"/>
    <property type="molecule type" value="Genomic_DNA"/>
</dbReference>
<dbReference type="RefSeq" id="XP_024327868.1">
    <property type="nucleotide sequence ID" value="XM_024464592.1"/>
</dbReference>
<proteinExistence type="predicted"/>
<organism evidence="2">
    <name type="scientific">Pseudogymnoascus destructans</name>
    <dbReference type="NCBI Taxonomy" id="655981"/>
    <lineage>
        <taxon>Eukaryota</taxon>
        <taxon>Fungi</taxon>
        <taxon>Dikarya</taxon>
        <taxon>Ascomycota</taxon>
        <taxon>Pezizomycotina</taxon>
        <taxon>Leotiomycetes</taxon>
        <taxon>Thelebolales</taxon>
        <taxon>Thelebolaceae</taxon>
        <taxon>Pseudogymnoascus</taxon>
    </lineage>
</organism>
<name>A0A177AKK8_9PEZI</name>
<dbReference type="OrthoDB" id="5600002at2759"/>
<dbReference type="VEuPathDB" id="FungiDB:GMDG_00053"/>
<reference evidence="2" key="1">
    <citation type="submission" date="2016-03" db="EMBL/GenBank/DDBJ databases">
        <title>Updated assembly of Pseudogymnoascus destructans, the fungus causing white-nose syndrome of bats.</title>
        <authorList>
            <person name="Palmer J.M."/>
            <person name="Drees K.P."/>
            <person name="Foster J.T."/>
            <person name="Lindner D.L."/>
        </authorList>
    </citation>
    <scope>NUCLEOTIDE SEQUENCE [LARGE SCALE GENOMIC DNA]</scope>
    <source>
        <strain evidence="2">20631-21</strain>
    </source>
</reference>
<feature type="coiled-coil region" evidence="1">
    <location>
        <begin position="92"/>
        <end position="119"/>
    </location>
</feature>
<dbReference type="Proteomes" id="UP000077154">
    <property type="component" value="Unassembled WGS sequence"/>
</dbReference>
<dbReference type="GeneID" id="36283998"/>
<accession>A0A177AKK8</accession>
<protein>
    <submittedName>
        <fullName evidence="2">Uncharacterized protein</fullName>
    </submittedName>
</protein>
<evidence type="ECO:0000256" key="1">
    <source>
        <dbReference type="SAM" id="Coils"/>
    </source>
</evidence>
<gene>
    <name evidence="2" type="ORF">VC83_00905</name>
</gene>
<dbReference type="AlphaFoldDB" id="A0A177AKK8"/>
<evidence type="ECO:0000313" key="2">
    <source>
        <dbReference type="EMBL" id="OAF62596.1"/>
    </source>
</evidence>
<keyword evidence="1" id="KW-0175">Coiled coil</keyword>